<evidence type="ECO:0000313" key="2">
    <source>
        <dbReference type="Proteomes" id="UP000030146"/>
    </source>
</evidence>
<proteinExistence type="predicted"/>
<dbReference type="RefSeq" id="WP_039424449.1">
    <property type="nucleotide sequence ID" value="NZ_JRAK01000070.1"/>
</dbReference>
<keyword evidence="2" id="KW-1185">Reference proteome</keyword>
<sequence>MVTSVIGKIFLKAYNERNNTDYAPKEFFLDIYYPLFFGQEKYLMTAGNSPFENPKISWKDMILGKKPFETAERRAERLEKFVEKIDSGIADASIAIGYPSIDPLSTTSGQVSIPRNEIDASESYLSWIGAGLGVGVQGGMTILFNKPELLLDIFEGWKEYRRHLDKTPSMRGNQINTWNGQWIKKLYDSKDCSLDFSDVYSTKDGIMEVSILPWAQLLVSISKRFEDPKMMGYIYNIGQTNTTIGFIPFVLWPIRKANELFDRYFGADKYEGAVKLFGTAIGFAKACSEGSVGLKAMEPKGLSDYMRKGKMPVCKAGNEEQTIQYNTYQIWLLAMLNNEELWGKSKEFAQALQLFGSGGKAGRTGRTNAIKLLLEATNKKVFIERLTAIVEESEVAKELEEMASIVHLMPSDNVPYFLTLIRFHYAVINKQ</sequence>
<accession>A0A0A2FJL7</accession>
<protein>
    <submittedName>
        <fullName evidence="1">Uncharacterized protein</fullName>
    </submittedName>
</protein>
<organism evidence="1 2">
    <name type="scientific">Porphyromonas gulae</name>
    <dbReference type="NCBI Taxonomy" id="111105"/>
    <lineage>
        <taxon>Bacteria</taxon>
        <taxon>Pseudomonadati</taxon>
        <taxon>Bacteroidota</taxon>
        <taxon>Bacteroidia</taxon>
        <taxon>Bacteroidales</taxon>
        <taxon>Porphyromonadaceae</taxon>
        <taxon>Porphyromonas</taxon>
    </lineage>
</organism>
<name>A0A0A2FJL7_9PORP</name>
<comment type="caution">
    <text evidence="1">The sequence shown here is derived from an EMBL/GenBank/DDBJ whole genome shotgun (WGS) entry which is preliminary data.</text>
</comment>
<evidence type="ECO:0000313" key="1">
    <source>
        <dbReference type="EMBL" id="KGN88499.1"/>
    </source>
</evidence>
<dbReference type="EMBL" id="JRAK01000070">
    <property type="protein sequence ID" value="KGN88499.1"/>
    <property type="molecule type" value="Genomic_DNA"/>
</dbReference>
<dbReference type="AlphaFoldDB" id="A0A0A2FJL7"/>
<gene>
    <name evidence="1" type="ORF">HR15_04765</name>
</gene>
<reference evidence="1 2" key="1">
    <citation type="submission" date="2014-08" db="EMBL/GenBank/DDBJ databases">
        <title>Porphyromonas gulae strain:COT-052_OH3439 Genome sequencing.</title>
        <authorList>
            <person name="Wallis C."/>
            <person name="Deusch O."/>
            <person name="O'Flynn C."/>
            <person name="Davis I."/>
            <person name="Jospin G."/>
            <person name="Darling A.E."/>
            <person name="Coil D.A."/>
            <person name="Alexiev A."/>
            <person name="Horsfall A."/>
            <person name="Kirkwood N."/>
            <person name="Harris S."/>
            <person name="Eisen J.A."/>
        </authorList>
    </citation>
    <scope>NUCLEOTIDE SEQUENCE [LARGE SCALE GENOMIC DNA]</scope>
    <source>
        <strain evidence="2">COT-052 OH3439</strain>
    </source>
</reference>
<dbReference type="Proteomes" id="UP000030146">
    <property type="component" value="Unassembled WGS sequence"/>
</dbReference>